<sequence>MKKLLSILIFLSLFLSTQAFALTGAIGATSLTGGTSGALDWYDGSTLNDGDPALVSADGITYFYRLDADSAATESSPGIIKPDNNAGDKRWILQDIGTGLIAFGTTDGTPSVLIGTRFTTADTTTITDFDDGYAGKIITVLAKHSLTFDTTTAQDASHNLDGSSADITADTGDILVWLCEDGTTWQLISNNDASVDNN</sequence>
<name>A0A0F9HQX3_9ZZZZ</name>
<dbReference type="AlphaFoldDB" id="A0A0F9HQX3"/>
<evidence type="ECO:0000313" key="1">
    <source>
        <dbReference type="EMBL" id="KKM05627.1"/>
    </source>
</evidence>
<dbReference type="EMBL" id="LAZR01016174">
    <property type="protein sequence ID" value="KKM05627.1"/>
    <property type="molecule type" value="Genomic_DNA"/>
</dbReference>
<organism evidence="1">
    <name type="scientific">marine sediment metagenome</name>
    <dbReference type="NCBI Taxonomy" id="412755"/>
    <lineage>
        <taxon>unclassified sequences</taxon>
        <taxon>metagenomes</taxon>
        <taxon>ecological metagenomes</taxon>
    </lineage>
</organism>
<accession>A0A0F9HQX3</accession>
<comment type="caution">
    <text evidence="1">The sequence shown here is derived from an EMBL/GenBank/DDBJ whole genome shotgun (WGS) entry which is preliminary data.</text>
</comment>
<proteinExistence type="predicted"/>
<gene>
    <name evidence="1" type="ORF">LCGC14_1752170</name>
</gene>
<protein>
    <submittedName>
        <fullName evidence="1">Uncharacterized protein</fullName>
    </submittedName>
</protein>
<reference evidence="1" key="1">
    <citation type="journal article" date="2015" name="Nature">
        <title>Complex archaea that bridge the gap between prokaryotes and eukaryotes.</title>
        <authorList>
            <person name="Spang A."/>
            <person name="Saw J.H."/>
            <person name="Jorgensen S.L."/>
            <person name="Zaremba-Niedzwiedzka K."/>
            <person name="Martijn J."/>
            <person name="Lind A.E."/>
            <person name="van Eijk R."/>
            <person name="Schleper C."/>
            <person name="Guy L."/>
            <person name="Ettema T.J."/>
        </authorList>
    </citation>
    <scope>NUCLEOTIDE SEQUENCE</scope>
</reference>